<comment type="caution">
    <text evidence="8">The sequence shown here is derived from an EMBL/GenBank/DDBJ whole genome shotgun (WGS) entry which is preliminary data.</text>
</comment>
<evidence type="ECO:0000256" key="2">
    <source>
        <dbReference type="ARBA" id="ARBA00022729"/>
    </source>
</evidence>
<evidence type="ECO:0000256" key="3">
    <source>
        <dbReference type="ARBA" id="ARBA00023002"/>
    </source>
</evidence>
<reference evidence="8 9" key="1">
    <citation type="submission" date="2017-09" db="EMBL/GenBank/DDBJ databases">
        <title>Depth-based differentiation of microbial function through sediment-hosted aquifers and enrichment of novel symbionts in the deep terrestrial subsurface.</title>
        <authorList>
            <person name="Probst A.J."/>
            <person name="Ladd B."/>
            <person name="Jarett J.K."/>
            <person name="Geller-Mcgrath D.E."/>
            <person name="Sieber C.M."/>
            <person name="Emerson J.B."/>
            <person name="Anantharaman K."/>
            <person name="Thomas B.C."/>
            <person name="Malmstrom R."/>
            <person name="Stieglmeier M."/>
            <person name="Klingl A."/>
            <person name="Woyke T."/>
            <person name="Ryan C.M."/>
            <person name="Banfield J.F."/>
        </authorList>
    </citation>
    <scope>NUCLEOTIDE SEQUENCE [LARGE SCALE GENOMIC DNA]</scope>
    <source>
        <strain evidence="8">CG10_big_fil_rev_8_21_14_0_10_45_14</strain>
    </source>
</reference>
<evidence type="ECO:0000256" key="1">
    <source>
        <dbReference type="ARBA" id="ARBA00005791"/>
    </source>
</evidence>
<evidence type="ECO:0000256" key="4">
    <source>
        <dbReference type="ARBA" id="ARBA00023157"/>
    </source>
</evidence>
<dbReference type="PANTHER" id="PTHR13887">
    <property type="entry name" value="GLUTATHIONE S-TRANSFERASE KAPPA"/>
    <property type="match status" value="1"/>
</dbReference>
<comment type="similarity">
    <text evidence="1">Belongs to the thioredoxin family. DsbA subfamily.</text>
</comment>
<organism evidence="8 9">
    <name type="scientific">Candidatus Vogelbacteria bacterium CG10_big_fil_rev_8_21_14_0_10_45_14</name>
    <dbReference type="NCBI Taxonomy" id="1975042"/>
    <lineage>
        <taxon>Bacteria</taxon>
        <taxon>Candidatus Vogeliibacteriota</taxon>
    </lineage>
</organism>
<keyword evidence="2" id="KW-0732">Signal</keyword>
<dbReference type="Gene3D" id="3.40.30.10">
    <property type="entry name" value="Glutaredoxin"/>
    <property type="match status" value="1"/>
</dbReference>
<dbReference type="PANTHER" id="PTHR13887:SF14">
    <property type="entry name" value="DISULFIDE BOND FORMATION PROTEIN D"/>
    <property type="match status" value="1"/>
</dbReference>
<evidence type="ECO:0000313" key="8">
    <source>
        <dbReference type="EMBL" id="PIR46976.1"/>
    </source>
</evidence>
<dbReference type="PROSITE" id="PS51352">
    <property type="entry name" value="THIOREDOXIN_2"/>
    <property type="match status" value="1"/>
</dbReference>
<keyword evidence="6" id="KW-0472">Membrane</keyword>
<evidence type="ECO:0000259" key="7">
    <source>
        <dbReference type="PROSITE" id="PS51352"/>
    </source>
</evidence>
<dbReference type="Pfam" id="PF13462">
    <property type="entry name" value="Thioredoxin_4"/>
    <property type="match status" value="1"/>
</dbReference>
<keyword evidence="3" id="KW-0560">Oxidoreductase</keyword>
<protein>
    <recommendedName>
        <fullName evidence="7">Thioredoxin domain-containing protein</fullName>
    </recommendedName>
</protein>
<dbReference type="SUPFAM" id="SSF52833">
    <property type="entry name" value="Thioredoxin-like"/>
    <property type="match status" value="1"/>
</dbReference>
<accession>A0A2H0RKL4</accession>
<keyword evidence="6" id="KW-0812">Transmembrane</keyword>
<evidence type="ECO:0000256" key="6">
    <source>
        <dbReference type="SAM" id="Phobius"/>
    </source>
</evidence>
<evidence type="ECO:0000256" key="5">
    <source>
        <dbReference type="ARBA" id="ARBA00023284"/>
    </source>
</evidence>
<dbReference type="AlphaFoldDB" id="A0A2H0RKL4"/>
<dbReference type="GO" id="GO:0016491">
    <property type="term" value="F:oxidoreductase activity"/>
    <property type="evidence" value="ECO:0007669"/>
    <property type="project" value="UniProtKB-KW"/>
</dbReference>
<sequence length="234" mass="26220">MKLNKQKGNTTLWGIVGMVVLVALVVGGSKYVSKNPAEKVESDRTIVRGAENSSVLLTEYADFQCPACKSYTPILDELFLEYGDRVAFEFRHFPLRNIHPNADMASQSAEAAYLQGRFWEMHDKLYAGQETWSRLGNPRNTFVAYAEELELDMDKWNEDLMSQAVKNAVEADLQMGRALRVPGTPTFFLNGEKIQPASIEDFRSLIDSALASDVNTEIEKTPLSITTTESSPER</sequence>
<dbReference type="EMBL" id="PCYL01000016">
    <property type="protein sequence ID" value="PIR46976.1"/>
    <property type="molecule type" value="Genomic_DNA"/>
</dbReference>
<evidence type="ECO:0000313" key="9">
    <source>
        <dbReference type="Proteomes" id="UP000230833"/>
    </source>
</evidence>
<feature type="domain" description="Thioredoxin" evidence="7">
    <location>
        <begin position="29"/>
        <end position="211"/>
    </location>
</feature>
<dbReference type="InterPro" id="IPR012336">
    <property type="entry name" value="Thioredoxin-like_fold"/>
</dbReference>
<keyword evidence="6" id="KW-1133">Transmembrane helix</keyword>
<keyword evidence="4" id="KW-1015">Disulfide bond</keyword>
<proteinExistence type="inferred from homology"/>
<dbReference type="InterPro" id="IPR013766">
    <property type="entry name" value="Thioredoxin_domain"/>
</dbReference>
<feature type="transmembrane region" description="Helical" evidence="6">
    <location>
        <begin position="12"/>
        <end position="32"/>
    </location>
</feature>
<dbReference type="Proteomes" id="UP000230833">
    <property type="component" value="Unassembled WGS sequence"/>
</dbReference>
<gene>
    <name evidence="8" type="ORF">COV07_01415</name>
</gene>
<keyword evidence="5" id="KW-0676">Redox-active center</keyword>
<name>A0A2H0RKL4_9BACT</name>
<dbReference type="InterPro" id="IPR036249">
    <property type="entry name" value="Thioredoxin-like_sf"/>
</dbReference>